<name>A0AC60QG96_IXOPE</name>
<organism evidence="1 2">
    <name type="scientific">Ixodes persulcatus</name>
    <name type="common">Taiga tick</name>
    <dbReference type="NCBI Taxonomy" id="34615"/>
    <lineage>
        <taxon>Eukaryota</taxon>
        <taxon>Metazoa</taxon>
        <taxon>Ecdysozoa</taxon>
        <taxon>Arthropoda</taxon>
        <taxon>Chelicerata</taxon>
        <taxon>Arachnida</taxon>
        <taxon>Acari</taxon>
        <taxon>Parasitiformes</taxon>
        <taxon>Ixodida</taxon>
        <taxon>Ixodoidea</taxon>
        <taxon>Ixodidae</taxon>
        <taxon>Ixodinae</taxon>
        <taxon>Ixodes</taxon>
    </lineage>
</organism>
<sequence length="189" mass="21353">MGTTNTITQRSADMTECGVSIRLEFVFSVDELYAVGHNKKEQEGSFNKSNQQPASSIHDSPPVPDGRHSQVQSRGVFASETFRQRPEQSIARRLEAGGRKTAFLFRRLNSKTRCATRQTRDRTRAPETERLLRDDLLRKTNAPAGFVRRGKPEAELPATCCASRCNGDACQLAYCQHKTWHRDARNNDK</sequence>
<proteinExistence type="predicted"/>
<keyword evidence="2" id="KW-1185">Reference proteome</keyword>
<evidence type="ECO:0000313" key="1">
    <source>
        <dbReference type="EMBL" id="KAG0433237.1"/>
    </source>
</evidence>
<dbReference type="EMBL" id="JABSTQ010009073">
    <property type="protein sequence ID" value="KAG0433237.1"/>
    <property type="molecule type" value="Genomic_DNA"/>
</dbReference>
<accession>A0AC60QG96</accession>
<dbReference type="Proteomes" id="UP000805193">
    <property type="component" value="Unassembled WGS sequence"/>
</dbReference>
<protein>
    <submittedName>
        <fullName evidence="1">Uncharacterized protein</fullName>
    </submittedName>
</protein>
<gene>
    <name evidence="1" type="ORF">HPB47_020088</name>
</gene>
<evidence type="ECO:0000313" key="2">
    <source>
        <dbReference type="Proteomes" id="UP000805193"/>
    </source>
</evidence>
<comment type="caution">
    <text evidence="1">The sequence shown here is derived from an EMBL/GenBank/DDBJ whole genome shotgun (WGS) entry which is preliminary data.</text>
</comment>
<reference evidence="1 2" key="1">
    <citation type="journal article" date="2020" name="Cell">
        <title>Large-Scale Comparative Analyses of Tick Genomes Elucidate Their Genetic Diversity and Vector Capacities.</title>
        <authorList>
            <consortium name="Tick Genome and Microbiome Consortium (TIGMIC)"/>
            <person name="Jia N."/>
            <person name="Wang J."/>
            <person name="Shi W."/>
            <person name="Du L."/>
            <person name="Sun Y."/>
            <person name="Zhan W."/>
            <person name="Jiang J.F."/>
            <person name="Wang Q."/>
            <person name="Zhang B."/>
            <person name="Ji P."/>
            <person name="Bell-Sakyi L."/>
            <person name="Cui X.M."/>
            <person name="Yuan T.T."/>
            <person name="Jiang B.G."/>
            <person name="Yang W.F."/>
            <person name="Lam T.T."/>
            <person name="Chang Q.C."/>
            <person name="Ding S.J."/>
            <person name="Wang X.J."/>
            <person name="Zhu J.G."/>
            <person name="Ruan X.D."/>
            <person name="Zhao L."/>
            <person name="Wei J.T."/>
            <person name="Ye R.Z."/>
            <person name="Que T.C."/>
            <person name="Du C.H."/>
            <person name="Zhou Y.H."/>
            <person name="Cheng J.X."/>
            <person name="Dai P.F."/>
            <person name="Guo W.B."/>
            <person name="Han X.H."/>
            <person name="Huang E.J."/>
            <person name="Li L.F."/>
            <person name="Wei W."/>
            <person name="Gao Y.C."/>
            <person name="Liu J.Z."/>
            <person name="Shao H.Z."/>
            <person name="Wang X."/>
            <person name="Wang C.C."/>
            <person name="Yang T.C."/>
            <person name="Huo Q.B."/>
            <person name="Li W."/>
            <person name="Chen H.Y."/>
            <person name="Chen S.E."/>
            <person name="Zhou L.G."/>
            <person name="Ni X.B."/>
            <person name="Tian J.H."/>
            <person name="Sheng Y."/>
            <person name="Liu T."/>
            <person name="Pan Y.S."/>
            <person name="Xia L.Y."/>
            <person name="Li J."/>
            <person name="Zhao F."/>
            <person name="Cao W.C."/>
        </authorList>
    </citation>
    <scope>NUCLEOTIDE SEQUENCE [LARGE SCALE GENOMIC DNA]</scope>
    <source>
        <strain evidence="1">Iper-2018</strain>
    </source>
</reference>